<reference evidence="2" key="1">
    <citation type="submission" date="2022-04" db="EMBL/GenBank/DDBJ databases">
        <title>Roseomonas acroporae sp. nov., isolated from coral Acropora digitifera.</title>
        <authorList>
            <person name="Sun H."/>
        </authorList>
    </citation>
    <scope>NUCLEOTIDE SEQUENCE</scope>
    <source>
        <strain evidence="2">NAR14</strain>
    </source>
</reference>
<sequence>MPPVLLDKVDQPVALKGYVKRDLLLHVSGAGVGLPLAEYRFFLVWMTMYYDRVYTIPVENRGPLLPRCLRPDPTGIIHVRDCYWNLLEGGILGVSAFAAASSDLPDLTASTPYTCRTHGNTLLFYAEPITAQGSETTQWSGSETARGSVVTIGSNRGRTGKWDGGLRAGTDSTPMGGGFNAGFEISSGSSTANQAPSREANYTAGRQVTTPTEIAQRLRVIQRARPVPTN</sequence>
<evidence type="ECO:0000256" key="1">
    <source>
        <dbReference type="SAM" id="MobiDB-lite"/>
    </source>
</evidence>
<organism evidence="2 3">
    <name type="scientific">Roseomonas acroporae</name>
    <dbReference type="NCBI Taxonomy" id="2937791"/>
    <lineage>
        <taxon>Bacteria</taxon>
        <taxon>Pseudomonadati</taxon>
        <taxon>Pseudomonadota</taxon>
        <taxon>Alphaproteobacteria</taxon>
        <taxon>Acetobacterales</taxon>
        <taxon>Roseomonadaceae</taxon>
        <taxon>Roseomonas</taxon>
    </lineage>
</organism>
<dbReference type="AlphaFoldDB" id="A0A9X1YAY3"/>
<dbReference type="EMBL" id="JALPRX010000095">
    <property type="protein sequence ID" value="MCK8786768.1"/>
    <property type="molecule type" value="Genomic_DNA"/>
</dbReference>
<keyword evidence="3" id="KW-1185">Reference proteome</keyword>
<comment type="caution">
    <text evidence="2">The sequence shown here is derived from an EMBL/GenBank/DDBJ whole genome shotgun (WGS) entry which is preliminary data.</text>
</comment>
<feature type="compositionally biased region" description="Polar residues" evidence="1">
    <location>
        <begin position="186"/>
        <end position="196"/>
    </location>
</feature>
<accession>A0A9X1YAY3</accession>
<evidence type="ECO:0000313" key="3">
    <source>
        <dbReference type="Proteomes" id="UP001139516"/>
    </source>
</evidence>
<name>A0A9X1YAY3_9PROT</name>
<dbReference type="Proteomes" id="UP001139516">
    <property type="component" value="Unassembled WGS sequence"/>
</dbReference>
<dbReference type="RefSeq" id="WP_248668882.1">
    <property type="nucleotide sequence ID" value="NZ_JALPRX010000095.1"/>
</dbReference>
<protein>
    <submittedName>
        <fullName evidence="2">Uncharacterized protein</fullName>
    </submittedName>
</protein>
<proteinExistence type="predicted"/>
<gene>
    <name evidence="2" type="ORF">M0638_20560</name>
</gene>
<evidence type="ECO:0000313" key="2">
    <source>
        <dbReference type="EMBL" id="MCK8786768.1"/>
    </source>
</evidence>
<feature type="region of interest" description="Disordered" evidence="1">
    <location>
        <begin position="153"/>
        <end position="208"/>
    </location>
</feature>